<dbReference type="AlphaFoldDB" id="A0A1G8JAE7"/>
<dbReference type="InterPro" id="IPR023614">
    <property type="entry name" value="Porin_dom_sf"/>
</dbReference>
<dbReference type="Gene3D" id="2.40.160.10">
    <property type="entry name" value="Porin"/>
    <property type="match status" value="1"/>
</dbReference>
<keyword evidence="1" id="KW-0732">Signal</keyword>
<reference evidence="2 3" key="1">
    <citation type="submission" date="2016-10" db="EMBL/GenBank/DDBJ databases">
        <authorList>
            <person name="de Groot N.N."/>
        </authorList>
    </citation>
    <scope>NUCLEOTIDE SEQUENCE [LARGE SCALE GENOMIC DNA]</scope>
    <source>
        <strain evidence="2 3">WG7</strain>
    </source>
</reference>
<dbReference type="EMBL" id="FNEH01000004">
    <property type="protein sequence ID" value="SDI27957.1"/>
    <property type="molecule type" value="Genomic_DNA"/>
</dbReference>
<name>A0A1G8JAE7_9FIRM</name>
<evidence type="ECO:0008006" key="4">
    <source>
        <dbReference type="Google" id="ProtNLM"/>
    </source>
</evidence>
<dbReference type="SUPFAM" id="SSF56935">
    <property type="entry name" value="Porins"/>
    <property type="match status" value="1"/>
</dbReference>
<evidence type="ECO:0000313" key="2">
    <source>
        <dbReference type="EMBL" id="SDI27957.1"/>
    </source>
</evidence>
<accession>A0A1G8JAE7</accession>
<evidence type="ECO:0000256" key="1">
    <source>
        <dbReference type="SAM" id="SignalP"/>
    </source>
</evidence>
<gene>
    <name evidence="2" type="ORF">SAMN04515654_1043</name>
</gene>
<organism evidence="2 3">
    <name type="scientific">Halanaerobium congolense</name>
    <dbReference type="NCBI Taxonomy" id="54121"/>
    <lineage>
        <taxon>Bacteria</taxon>
        <taxon>Bacillati</taxon>
        <taxon>Bacillota</taxon>
        <taxon>Clostridia</taxon>
        <taxon>Halanaerobiales</taxon>
        <taxon>Halanaerobiaceae</taxon>
        <taxon>Halanaerobium</taxon>
    </lineage>
</organism>
<dbReference type="Proteomes" id="UP000198945">
    <property type="component" value="Unassembled WGS sequence"/>
</dbReference>
<feature type="signal peptide" evidence="1">
    <location>
        <begin position="1"/>
        <end position="22"/>
    </location>
</feature>
<protein>
    <recommendedName>
        <fullName evidence="4">Beta-barrel porin 2</fullName>
    </recommendedName>
</protein>
<dbReference type="RefSeq" id="WP_089716311.1">
    <property type="nucleotide sequence ID" value="NZ_FNEH01000004.1"/>
</dbReference>
<feature type="chain" id="PRO_5011752968" description="Beta-barrel porin 2" evidence="1">
    <location>
        <begin position="23"/>
        <end position="669"/>
    </location>
</feature>
<sequence length="669" mass="74361">MKKTFIALTLIIMLIISLPAAALELEFSGKSTTKIGTGSLKVNDGDGNDESWAGDDEYFDAANPFEENAGVAYEGFGLNYGFYGVPWEGHEFETDDDLRDFNTELLLNIKSKDSNFLNIDLEIDSTGNLLEADEDEDNDKKAEYLISLNKNGWNLKLGNKLNPNLNPYIMGTVRDDNDNFSVVNLDGFELSKNFAGINFTTIAAREERDDFYQDTFLSDGYLGSFGLTGDIDENAFDSYDPDKAAVAEANYYGLKAEKAFANGLYLAATAVQKDDKTDYENYNYFDGIKSRDNSQNNVGLNLVYSGFKNFTFIGDYAAVNYNSSFDDTRPGAGDIAFGQDDEENTFSQIMVTTTAVPNAKITALYKDVEENYLAARTSQYILDSAWPTGIFGYRKGYKISGSYNFPFAFKPVLNLSYSDMDWTRTQGDDKEDDNEELMSSSLTFAGGPWTTTLAYSSSTKSNEDNAVEMLAEQAREQAQNGIAMDNYGEYNGYRGAHEWKKDVSSISATYALIANQKNSLNLNAGYTVKDYEGNDTIIDATNPNIADSVTMEEKIIKMGINGSRKLSQKTTLKAGYSYEDRELNDVYGVEGTASLGTFSLGTDYIISETMSFTLEYKNLNYNEKNNNDNLTNPAYNTYPNAAEKGAARTEYFNDDYSVNQLTGSFTVKF</sequence>
<evidence type="ECO:0000313" key="3">
    <source>
        <dbReference type="Proteomes" id="UP000198945"/>
    </source>
</evidence>
<proteinExistence type="predicted"/>